<feature type="transmembrane region" description="Helical" evidence="1">
    <location>
        <begin position="157"/>
        <end position="188"/>
    </location>
</feature>
<proteinExistence type="predicted"/>
<dbReference type="EMBL" id="JAANIT010001801">
    <property type="protein sequence ID" value="KAG1538679.1"/>
    <property type="molecule type" value="Genomic_DNA"/>
</dbReference>
<dbReference type="Proteomes" id="UP000717996">
    <property type="component" value="Unassembled WGS sequence"/>
</dbReference>
<keyword evidence="1" id="KW-0812">Transmembrane</keyword>
<feature type="transmembrane region" description="Helical" evidence="1">
    <location>
        <begin position="243"/>
        <end position="263"/>
    </location>
</feature>
<protein>
    <submittedName>
        <fullName evidence="2">Uncharacterized protein</fullName>
    </submittedName>
</protein>
<feature type="transmembrane region" description="Helical" evidence="1">
    <location>
        <begin position="125"/>
        <end position="145"/>
    </location>
</feature>
<feature type="transmembrane region" description="Helical" evidence="1">
    <location>
        <begin position="43"/>
        <end position="64"/>
    </location>
</feature>
<dbReference type="OrthoDB" id="3032844at2759"/>
<dbReference type="AlphaFoldDB" id="A0A9P6Y3Z6"/>
<keyword evidence="1" id="KW-0472">Membrane</keyword>
<evidence type="ECO:0000256" key="1">
    <source>
        <dbReference type="SAM" id="Phobius"/>
    </source>
</evidence>
<accession>A0A9P6Y3Z6</accession>
<sequence length="485" mass="56396">MSEDNESFGSIFASGIQDVAAVLGILGTEMCDGNAALTLSKGYLFPAACGMSMFGVLGLSKYLLKSFLPDQIVKNMGINRSEFDKYKLKEKVKLKIQNISDSKLSWLQKHDVKIYLDAPAFDNSWWILSLASCFGLSCLNFVPYIPHYYHTPSLDSIYFPLLLTCSSFVASYVCCVDSILMLFGSFDLYDIVPIMEFILIPHHFGNKYIMLVTCIIGCISALGIVVGYLGSYLVVQQMAEEDVYLWLGLELVLCSLRLIVWSLNTEKDDIKTIGLRFKMDRTDEKVIEAFQKEFGISKEEAEEMLEKIKEDDCFILFEAVDLYLQIKKYVHVENYDIEPYYEETKMFIKLDKKRNTYEKIAILCDEKGIVLEEDELNTILLDEYYRENFNWMDLKDIDDIDSCYVQRVSEKESKWYLYEESELQPCDKDDFVDEEFMHITYVYKIARAWTEKYDCNEIDRLHKSRPGFKDSEKEKFDQVYDVIEL</sequence>
<name>A0A9P6Y3Z6_RHIOR</name>
<evidence type="ECO:0000313" key="2">
    <source>
        <dbReference type="EMBL" id="KAG1538679.1"/>
    </source>
</evidence>
<keyword evidence="1" id="KW-1133">Transmembrane helix</keyword>
<evidence type="ECO:0000313" key="3">
    <source>
        <dbReference type="Proteomes" id="UP000717996"/>
    </source>
</evidence>
<reference evidence="2" key="1">
    <citation type="journal article" date="2020" name="Microb. Genom.">
        <title>Genetic diversity of clinical and environmental Mucorales isolates obtained from an investigation of mucormycosis cases among solid organ transplant recipients.</title>
        <authorList>
            <person name="Nguyen M.H."/>
            <person name="Kaul D."/>
            <person name="Muto C."/>
            <person name="Cheng S.J."/>
            <person name="Richter R.A."/>
            <person name="Bruno V.M."/>
            <person name="Liu G."/>
            <person name="Beyhan S."/>
            <person name="Sundermann A.J."/>
            <person name="Mounaud S."/>
            <person name="Pasculle A.W."/>
            <person name="Nierman W.C."/>
            <person name="Driscoll E."/>
            <person name="Cumbie R."/>
            <person name="Clancy C.J."/>
            <person name="Dupont C.L."/>
        </authorList>
    </citation>
    <scope>NUCLEOTIDE SEQUENCE</scope>
    <source>
        <strain evidence="2">GL16</strain>
    </source>
</reference>
<comment type="caution">
    <text evidence="2">The sequence shown here is derived from an EMBL/GenBank/DDBJ whole genome shotgun (WGS) entry which is preliminary data.</text>
</comment>
<feature type="transmembrane region" description="Helical" evidence="1">
    <location>
        <begin position="208"/>
        <end position="231"/>
    </location>
</feature>
<organism evidence="2 3">
    <name type="scientific">Rhizopus oryzae</name>
    <name type="common">Mucormycosis agent</name>
    <name type="synonym">Rhizopus arrhizus var. delemar</name>
    <dbReference type="NCBI Taxonomy" id="64495"/>
    <lineage>
        <taxon>Eukaryota</taxon>
        <taxon>Fungi</taxon>
        <taxon>Fungi incertae sedis</taxon>
        <taxon>Mucoromycota</taxon>
        <taxon>Mucoromycotina</taxon>
        <taxon>Mucoromycetes</taxon>
        <taxon>Mucorales</taxon>
        <taxon>Mucorineae</taxon>
        <taxon>Rhizopodaceae</taxon>
        <taxon>Rhizopus</taxon>
    </lineage>
</organism>
<gene>
    <name evidence="2" type="ORF">G6F51_009618</name>
</gene>